<feature type="region of interest" description="Disordered" evidence="1">
    <location>
        <begin position="484"/>
        <end position="505"/>
    </location>
</feature>
<comment type="caution">
    <text evidence="2">The sequence shown here is derived from an EMBL/GenBank/DDBJ whole genome shotgun (WGS) entry which is preliminary data.</text>
</comment>
<feature type="region of interest" description="Disordered" evidence="1">
    <location>
        <begin position="267"/>
        <end position="325"/>
    </location>
</feature>
<feature type="region of interest" description="Disordered" evidence="1">
    <location>
        <begin position="559"/>
        <end position="636"/>
    </location>
</feature>
<name>A0ABN8CZW8_9STRA</name>
<evidence type="ECO:0000313" key="2">
    <source>
        <dbReference type="EMBL" id="CAH0517614.1"/>
    </source>
</evidence>
<evidence type="ECO:0008006" key="4">
    <source>
        <dbReference type="Google" id="ProtNLM"/>
    </source>
</evidence>
<accession>A0ABN8CZW8</accession>
<feature type="compositionally biased region" description="Low complexity" evidence="1">
    <location>
        <begin position="299"/>
        <end position="311"/>
    </location>
</feature>
<reference evidence="2 3" key="1">
    <citation type="submission" date="2021-11" db="EMBL/GenBank/DDBJ databases">
        <authorList>
            <person name="Islam A."/>
            <person name="Islam S."/>
            <person name="Flora M.S."/>
            <person name="Rahman M."/>
            <person name="Ziaur R.M."/>
            <person name="Epstein J.H."/>
            <person name="Hassan M."/>
            <person name="Klassen M."/>
            <person name="Woodard K."/>
            <person name="Webb A."/>
            <person name="Webby R.J."/>
            <person name="El Zowalaty M.E."/>
        </authorList>
    </citation>
    <scope>NUCLEOTIDE SEQUENCE [LARGE SCALE GENOMIC DNA]</scope>
    <source>
        <strain evidence="2">Pbs1</strain>
    </source>
</reference>
<sequence>MKMTIRGMNFTTDFLLRELLVALGGCGSSKTKNHVHTDSFSESLSEETESQCALEAINYASSSSLSRVMIVRRTNSSQETITLVDRMVEIDAFISDHVVMYLQQERGYETLGKLRGSIVRVMKYQFATLARCIAMSQARRRETSVSVPDIRKNRARVYLWIDSVAIVEDNELAVTPLPRVDTHPLVAERLEKLNDLELEKQLMITQGLLPLQTTNNGSMFHDDRPLVEEDCVIPEDQEQELEKQDEWGRPAIIARQVTDSELIEENGPMSMSESQVICDPTSPDKMLSMQESMTSSGELSVASATTSTTLSENPSTMLSEEMCATSPADSQRYAFQQENIRETFVVGSDSESSDTDSEYDGVQTAKKLTLSTPKARKQAHSRRRDSHADSNPAPTNSNTTQSSWVVVDLTGNSSDDAPIAIPASKEKATEEVNLRTDADDTQNEVDDNAAAPPRTHSQTKKQMPSAGWATSLLRMVGFGTSAASVPHAQSSAEEADNPTDQNATPMLDQTEMGEAKIAEPAKFEELMSSQATVVLQYNVGSDDDAHAFEYEGMLSDDIVSPRSAEHGGDQTQGSGSAVNVAVSEEGAEDAPTPKKSSALQDDTTSTNFETLSLSTQAVTPQPEKQTEPAHRQIPASMRHSNDNLEILAHDSSRSASPLCPHDRVLQIDHAAHCLLVQSPCELAGLTSSRIGFSTVESRGIKRRRQQTNAEINQSSSTTVQAAVPASQLQIPKDDNARFERHRRQDIFSMQSDCMDGSQSPQFEQPALPRSLLQSAHGNRVTDSYSLDALCRSLGSRIRDTVNERSQTYTSQQPRRAWKKYENLFPPLNTTRRT</sequence>
<feature type="compositionally biased region" description="Basic and acidic residues" evidence="1">
    <location>
        <begin position="424"/>
        <end position="438"/>
    </location>
</feature>
<gene>
    <name evidence="2" type="ORF">PBS001_LOCUS4208</name>
</gene>
<feature type="compositionally biased region" description="Polar residues" evidence="1">
    <location>
        <begin position="594"/>
        <end position="623"/>
    </location>
</feature>
<feature type="compositionally biased region" description="Polar residues" evidence="1">
    <location>
        <begin position="289"/>
        <end position="298"/>
    </location>
</feature>
<feature type="compositionally biased region" description="Polar residues" evidence="1">
    <location>
        <begin position="484"/>
        <end position="504"/>
    </location>
</feature>
<feature type="compositionally biased region" description="Polar residues" evidence="1">
    <location>
        <begin position="392"/>
        <end position="403"/>
    </location>
</feature>
<feature type="region of interest" description="Disordered" evidence="1">
    <location>
        <begin position="415"/>
        <end position="465"/>
    </location>
</feature>
<organism evidence="2 3">
    <name type="scientific">Peronospora belbahrii</name>
    <dbReference type="NCBI Taxonomy" id="622444"/>
    <lineage>
        <taxon>Eukaryota</taxon>
        <taxon>Sar</taxon>
        <taxon>Stramenopiles</taxon>
        <taxon>Oomycota</taxon>
        <taxon>Peronosporomycetes</taxon>
        <taxon>Peronosporales</taxon>
        <taxon>Peronosporaceae</taxon>
        <taxon>Peronospora</taxon>
    </lineage>
</organism>
<dbReference type="EMBL" id="CAKLCB010000247">
    <property type="protein sequence ID" value="CAH0517614.1"/>
    <property type="molecule type" value="Genomic_DNA"/>
</dbReference>
<evidence type="ECO:0000256" key="1">
    <source>
        <dbReference type="SAM" id="MobiDB-lite"/>
    </source>
</evidence>
<evidence type="ECO:0000313" key="3">
    <source>
        <dbReference type="Proteomes" id="UP001158986"/>
    </source>
</evidence>
<protein>
    <recommendedName>
        <fullName evidence="4">Telomere replication protein EST3</fullName>
    </recommendedName>
</protein>
<dbReference type="Proteomes" id="UP001158986">
    <property type="component" value="Unassembled WGS sequence"/>
</dbReference>
<feature type="region of interest" description="Disordered" evidence="1">
    <location>
        <begin position="345"/>
        <end position="403"/>
    </location>
</feature>
<proteinExistence type="predicted"/>
<feature type="compositionally biased region" description="Basic residues" evidence="1">
    <location>
        <begin position="374"/>
        <end position="385"/>
    </location>
</feature>
<keyword evidence="3" id="KW-1185">Reference proteome</keyword>